<evidence type="ECO:0000313" key="3">
    <source>
        <dbReference type="Proteomes" id="UP000001075"/>
    </source>
</evidence>
<evidence type="ECO:0000256" key="1">
    <source>
        <dbReference type="SAM" id="MobiDB-lite"/>
    </source>
</evidence>
<dbReference type="AlphaFoldDB" id="G3IPW6"/>
<proteinExistence type="predicted"/>
<sequence>MDSKTPSGGQGNGQTKTKHKTQSKCLIVMTQCACKKHHYGGFLYILLMAPKSK</sequence>
<protein>
    <submittedName>
        <fullName evidence="2">Uncharacterized protein</fullName>
    </submittedName>
</protein>
<accession>G3IPW6</accession>
<name>G3IPW6_CRIGR</name>
<gene>
    <name evidence="2" type="ORF">I79_026050</name>
</gene>
<feature type="region of interest" description="Disordered" evidence="1">
    <location>
        <begin position="1"/>
        <end position="22"/>
    </location>
</feature>
<organism evidence="2 3">
    <name type="scientific">Cricetulus griseus</name>
    <name type="common">Chinese hamster</name>
    <name type="synonym">Cricetulus barabensis griseus</name>
    <dbReference type="NCBI Taxonomy" id="10029"/>
    <lineage>
        <taxon>Eukaryota</taxon>
        <taxon>Metazoa</taxon>
        <taxon>Chordata</taxon>
        <taxon>Craniata</taxon>
        <taxon>Vertebrata</taxon>
        <taxon>Euteleostomi</taxon>
        <taxon>Mammalia</taxon>
        <taxon>Eutheria</taxon>
        <taxon>Euarchontoglires</taxon>
        <taxon>Glires</taxon>
        <taxon>Rodentia</taxon>
        <taxon>Myomorpha</taxon>
        <taxon>Muroidea</taxon>
        <taxon>Cricetidae</taxon>
        <taxon>Cricetinae</taxon>
        <taxon>Cricetulus</taxon>
    </lineage>
</organism>
<dbReference type="InParanoid" id="G3IPW6"/>
<evidence type="ECO:0000313" key="2">
    <source>
        <dbReference type="EMBL" id="EGV91305.1"/>
    </source>
</evidence>
<dbReference type="Proteomes" id="UP000001075">
    <property type="component" value="Unassembled WGS sequence"/>
</dbReference>
<reference evidence="3" key="1">
    <citation type="journal article" date="2011" name="Nat. Biotechnol.">
        <title>The genomic sequence of the Chinese hamster ovary (CHO)-K1 cell line.</title>
        <authorList>
            <person name="Xu X."/>
            <person name="Nagarajan H."/>
            <person name="Lewis N.E."/>
            <person name="Pan S."/>
            <person name="Cai Z."/>
            <person name="Liu X."/>
            <person name="Chen W."/>
            <person name="Xie M."/>
            <person name="Wang W."/>
            <person name="Hammond S."/>
            <person name="Andersen M.R."/>
            <person name="Neff N."/>
            <person name="Passarelli B."/>
            <person name="Koh W."/>
            <person name="Fan H.C."/>
            <person name="Wang J."/>
            <person name="Gui Y."/>
            <person name="Lee K.H."/>
            <person name="Betenbaugh M.J."/>
            <person name="Quake S.R."/>
            <person name="Famili I."/>
            <person name="Palsson B.O."/>
            <person name="Wang J."/>
        </authorList>
    </citation>
    <scope>NUCLEOTIDE SEQUENCE [LARGE SCALE GENOMIC DNA]</scope>
    <source>
        <strain evidence="3">CHO K1 cell line</strain>
    </source>
</reference>
<dbReference type="EMBL" id="JH017751">
    <property type="protein sequence ID" value="EGV91305.1"/>
    <property type="molecule type" value="Genomic_DNA"/>
</dbReference>